<evidence type="ECO:0000313" key="7">
    <source>
        <dbReference type="EMBL" id="VIO52741.1"/>
    </source>
</evidence>
<dbReference type="InterPro" id="IPR029063">
    <property type="entry name" value="SAM-dependent_MTases_sf"/>
</dbReference>
<keyword evidence="3" id="KW-0808">Transferase</keyword>
<dbReference type="Gene3D" id="3.40.50.150">
    <property type="entry name" value="Vaccinia Virus protein VP39"/>
    <property type="match status" value="1"/>
</dbReference>
<evidence type="ECO:0000256" key="4">
    <source>
        <dbReference type="ARBA" id="ARBA00022691"/>
    </source>
</evidence>
<organism evidence="7">
    <name type="scientific">Gibberella zeae</name>
    <name type="common">Wheat head blight fungus</name>
    <name type="synonym">Fusarium graminearum</name>
    <dbReference type="NCBI Taxonomy" id="5518"/>
    <lineage>
        <taxon>Eukaryota</taxon>
        <taxon>Fungi</taxon>
        <taxon>Dikarya</taxon>
        <taxon>Ascomycota</taxon>
        <taxon>Pezizomycotina</taxon>
        <taxon>Sordariomycetes</taxon>
        <taxon>Hypocreomycetidae</taxon>
        <taxon>Hypocreales</taxon>
        <taxon>Nectriaceae</taxon>
        <taxon>Fusarium</taxon>
    </lineage>
</organism>
<dbReference type="PANTHER" id="PTHR32183:SF11">
    <property type="entry name" value="THIOL METHYLTRANSFERASE 2-RELATED"/>
    <property type="match status" value="1"/>
</dbReference>
<feature type="region of interest" description="Disordered" evidence="5">
    <location>
        <begin position="546"/>
        <end position="570"/>
    </location>
</feature>
<proteinExistence type="predicted"/>
<dbReference type="Pfam" id="PF05724">
    <property type="entry name" value="TPMT"/>
    <property type="match status" value="1"/>
</dbReference>
<dbReference type="GO" id="GO:0032259">
    <property type="term" value="P:methylation"/>
    <property type="evidence" value="ECO:0007669"/>
    <property type="project" value="UniProtKB-KW"/>
</dbReference>
<dbReference type="SUPFAM" id="SSF53335">
    <property type="entry name" value="S-adenosyl-L-methionine-dependent methyltransferases"/>
    <property type="match status" value="1"/>
</dbReference>
<dbReference type="SMART" id="SM00974">
    <property type="entry name" value="T5orf172"/>
    <property type="match status" value="1"/>
</dbReference>
<evidence type="ECO:0000259" key="6">
    <source>
        <dbReference type="SMART" id="SM00974"/>
    </source>
</evidence>
<feature type="domain" description="Bacteriophage T5 Orf172 DNA-binding" evidence="6">
    <location>
        <begin position="337"/>
        <end position="427"/>
    </location>
</feature>
<dbReference type="PANTHER" id="PTHR32183">
    <property type="match status" value="1"/>
</dbReference>
<feature type="region of interest" description="Disordered" evidence="5">
    <location>
        <begin position="262"/>
        <end position="291"/>
    </location>
</feature>
<evidence type="ECO:0000256" key="2">
    <source>
        <dbReference type="ARBA" id="ARBA00022603"/>
    </source>
</evidence>
<dbReference type="InterPro" id="IPR008854">
    <property type="entry name" value="TPMT"/>
</dbReference>
<keyword evidence="1" id="KW-0597">Phosphoprotein</keyword>
<dbReference type="GO" id="GO:0008757">
    <property type="term" value="F:S-adenosylmethionine-dependent methyltransferase activity"/>
    <property type="evidence" value="ECO:0007669"/>
    <property type="project" value="InterPro"/>
</dbReference>
<dbReference type="EMBL" id="CAAKMV010000033">
    <property type="protein sequence ID" value="VIO52741.1"/>
    <property type="molecule type" value="Genomic_DNA"/>
</dbReference>
<dbReference type="PROSITE" id="PS51585">
    <property type="entry name" value="SAM_MT_TPMT"/>
    <property type="match status" value="1"/>
</dbReference>
<evidence type="ECO:0000256" key="3">
    <source>
        <dbReference type="ARBA" id="ARBA00022679"/>
    </source>
</evidence>
<protein>
    <recommendedName>
        <fullName evidence="6">Bacteriophage T5 Orf172 DNA-binding domain-containing protein</fullName>
    </recommendedName>
</protein>
<feature type="compositionally biased region" description="Basic and acidic residues" evidence="5">
    <location>
        <begin position="546"/>
        <end position="557"/>
    </location>
</feature>
<reference evidence="7" key="1">
    <citation type="submission" date="2019-04" db="EMBL/GenBank/DDBJ databases">
        <authorList>
            <person name="Melise S."/>
            <person name="Noan J."/>
            <person name="Okalmin O."/>
        </authorList>
    </citation>
    <scope>NUCLEOTIDE SEQUENCE</scope>
    <source>
        <strain evidence="7">FN9</strain>
    </source>
</reference>
<accession>A0A4E9DK68</accession>
<dbReference type="AlphaFoldDB" id="A0A4E9DK68"/>
<gene>
    <name evidence="7" type="ORF">FUG_LOCUS35194</name>
</gene>
<evidence type="ECO:0000256" key="1">
    <source>
        <dbReference type="ARBA" id="ARBA00022553"/>
    </source>
</evidence>
<dbReference type="Pfam" id="PF10544">
    <property type="entry name" value="T5orf172"/>
    <property type="match status" value="1"/>
</dbReference>
<name>A0A4E9DK68_GIBZA</name>
<dbReference type="CDD" id="cd02440">
    <property type="entry name" value="AdoMet_MTases"/>
    <property type="match status" value="1"/>
</dbReference>
<evidence type="ECO:0000256" key="5">
    <source>
        <dbReference type="SAM" id="MobiDB-lite"/>
    </source>
</evidence>
<keyword evidence="2" id="KW-0489">Methyltransferase</keyword>
<sequence>MATSQASEHPLFTRLRDLIAFFPESKDEYNSKHCRGPKKDNGRCNRGRTCISDEAKTLWLEIEKTNTCPDMTIFYLRVEQLLGATHCYQHIQMVLPLFQEWKEKHRLYPALTDAPTATSSGTQEPNRVLIEDSDEASQPETPDSEIFDHSCFSDTELVPTPLTEADSVRTPIQGPTCILDSSMPDTPPGPVDQAPSPIPNNDNSTVNAITKDISTLSLSHAHSTSDTFPVYSRPAHAESVPEDDEISFQGKSERLSVIPRRKPVAEQTVSDVSPVQRKAPEDEDESFDQPINIEGIGKGRLYRQETLKKGSPILKALTTPPTLNQLKHGVVYVLQHTKDERVFKIGYTAKNAVVRQNQPRNCYGKNTKVVYESKTDFAGANKAELLAHAFLGNHNLKVHECESCGGSHREWYYDLTGDVLIATLKVMEDFVQLPAYELKAGEKEGGKMEVSQEAKRRIKSMFDISIQVLQGSMGTHNMPASIQMDSRESAEANDVTAMQTAVPQATADIPLEPIEAESSKNSKPFTAANLGHLVGNTMGKLEKLKQRVQDSLSREGTPESSDSRQPPSEGENFFITFLWTLGGGNSEDAASKNGKATRGLSALVQAAIHKTDKLKEEFATGVQEGRAILISTFIHRPEIPTPMATENPLEDRISSVPFAEQGPKWDSCWKDALTPWDRGTASIALHDLLAQRPDLVPPSQHQDHRGHPLRDATGAIQKKTALVPGCGRGHDVLLLSSWGYDVWGLDYSAAAKEEAIKNQKQAESEGLYMPVDGLDKGKIHWITGDFFAQDWSKGAGDDGKFDLIYDYTFLCALPPDARPKWAKRMTELLSHDGRLICLEFPSTKPMSANGPPWGVSPELYEALLAAPGEEIAYNDDGTVHEDPCSKPWADALHRLSLLKPTRTHKAGMSPEGAVMDFLSVWSR</sequence>
<dbReference type="InterPro" id="IPR018306">
    <property type="entry name" value="Phage_T5_Orf172_DNA-bd"/>
</dbReference>
<keyword evidence="4" id="KW-0949">S-adenosyl-L-methionine</keyword>